<comment type="caution">
    <text evidence="3">The sequence shown here is derived from an EMBL/GenBank/DDBJ whole genome shotgun (WGS) entry which is preliminary data.</text>
</comment>
<feature type="domain" description="Oxidoreductase molybdopterin-binding" evidence="2">
    <location>
        <begin position="252"/>
        <end position="384"/>
    </location>
</feature>
<dbReference type="GO" id="GO:0022904">
    <property type="term" value="P:respiratory electron transport chain"/>
    <property type="evidence" value="ECO:0007669"/>
    <property type="project" value="InterPro"/>
</dbReference>
<keyword evidence="1" id="KW-0472">Membrane</keyword>
<evidence type="ECO:0000313" key="4">
    <source>
        <dbReference type="Proteomes" id="UP000317043"/>
    </source>
</evidence>
<evidence type="ECO:0000259" key="2">
    <source>
        <dbReference type="Pfam" id="PF00174"/>
    </source>
</evidence>
<dbReference type="InterPro" id="IPR036374">
    <property type="entry name" value="OxRdtase_Mopterin-bd_sf"/>
</dbReference>
<gene>
    <name evidence="3" type="ORF">FB566_3902</name>
</gene>
<name>A0A543B0H3_9ACTN</name>
<dbReference type="SUPFAM" id="SSF81342">
    <property type="entry name" value="Transmembrane di-heme cytochromes"/>
    <property type="match status" value="1"/>
</dbReference>
<dbReference type="Proteomes" id="UP000317043">
    <property type="component" value="Unassembled WGS sequence"/>
</dbReference>
<dbReference type="PANTHER" id="PTHR43032">
    <property type="entry name" value="PROTEIN-METHIONINE-SULFOXIDE REDUCTASE"/>
    <property type="match status" value="1"/>
</dbReference>
<dbReference type="InParanoid" id="A0A543B0H3"/>
<dbReference type="SUPFAM" id="SSF56524">
    <property type="entry name" value="Oxidoreductase molybdopterin-binding domain"/>
    <property type="match status" value="1"/>
</dbReference>
<proteinExistence type="predicted"/>
<dbReference type="InterPro" id="IPR000572">
    <property type="entry name" value="OxRdtase_Mopterin-bd_dom"/>
</dbReference>
<dbReference type="OrthoDB" id="5241952at2"/>
<dbReference type="PANTHER" id="PTHR43032:SF2">
    <property type="entry name" value="BLL0505 PROTEIN"/>
    <property type="match status" value="1"/>
</dbReference>
<evidence type="ECO:0000256" key="1">
    <source>
        <dbReference type="SAM" id="Phobius"/>
    </source>
</evidence>
<dbReference type="Gene3D" id="3.90.420.10">
    <property type="entry name" value="Oxidoreductase, molybdopterin-binding domain"/>
    <property type="match status" value="1"/>
</dbReference>
<keyword evidence="1" id="KW-0812">Transmembrane</keyword>
<accession>A0A543B0H3</accession>
<sequence>MTSPGRVRAAITRSRLSPFRPGAFSSALHHPRIAVLIGRVLGAAIIVCFLTGLYSHFLQNPQPWMVFPTRPTWLYRLSQGLHVATGTALIPLVLAKLWTVYPRLFAWPPVRSWAHGLERMSIALFVPAVLLQLFMGLLNTLKWYPWPFTFRTLHFWLAWIIVGSLLLHISVKLPIISRHWSSDGTPRDRPGGWTRRGFLTTIAAATAAVVVTTVGQTVTPLRRAALLAPRQPGVGPQGFPVNRTAKQAGVVVPTAWRLHLDGPTPRTLTLADVTALPQHEVRLPIACVDGWSQLGRWGGVRIKDLLALTDAPPGSTVRVVSAETTGSYRVSRLGPEFAYDDLTLLALRLNGEVLHLDHGYPARLIAPARPGVLQTKWVERLEVLP</sequence>
<dbReference type="GO" id="GO:0016020">
    <property type="term" value="C:membrane"/>
    <property type="evidence" value="ECO:0007669"/>
    <property type="project" value="InterPro"/>
</dbReference>
<dbReference type="InterPro" id="IPR019546">
    <property type="entry name" value="TAT_signal_bac_arc"/>
</dbReference>
<feature type="transmembrane region" description="Helical" evidence="1">
    <location>
        <begin position="33"/>
        <end position="57"/>
    </location>
</feature>
<dbReference type="EMBL" id="VFOW01000001">
    <property type="protein sequence ID" value="TQL78319.1"/>
    <property type="molecule type" value="Genomic_DNA"/>
</dbReference>
<dbReference type="RefSeq" id="WP_142042577.1">
    <property type="nucleotide sequence ID" value="NZ_JBHTGS010000004.1"/>
</dbReference>
<dbReference type="CDD" id="cd00321">
    <property type="entry name" value="SO_family_Moco"/>
    <property type="match status" value="1"/>
</dbReference>
<reference evidence="3 4" key="1">
    <citation type="submission" date="2019-06" db="EMBL/GenBank/DDBJ databases">
        <title>Sequencing the genomes of 1000 actinobacteria strains.</title>
        <authorList>
            <person name="Klenk H.-P."/>
        </authorList>
    </citation>
    <scope>NUCLEOTIDE SEQUENCE [LARGE SCALE GENOMIC DNA]</scope>
    <source>
        <strain evidence="3 4">DSM 45928</strain>
    </source>
</reference>
<feature type="transmembrane region" description="Helical" evidence="1">
    <location>
        <begin position="153"/>
        <end position="176"/>
    </location>
</feature>
<keyword evidence="4" id="KW-1185">Reference proteome</keyword>
<dbReference type="AlphaFoldDB" id="A0A543B0H3"/>
<dbReference type="InterPro" id="IPR016174">
    <property type="entry name" value="Di-haem_cyt_TM"/>
</dbReference>
<dbReference type="NCBIfam" id="TIGR01409">
    <property type="entry name" value="TAT_signal_seq"/>
    <property type="match status" value="1"/>
</dbReference>
<evidence type="ECO:0000313" key="3">
    <source>
        <dbReference type="EMBL" id="TQL78319.1"/>
    </source>
</evidence>
<organism evidence="3 4">
    <name type="scientific">Stackebrandtia endophytica</name>
    <dbReference type="NCBI Taxonomy" id="1496996"/>
    <lineage>
        <taxon>Bacteria</taxon>
        <taxon>Bacillati</taxon>
        <taxon>Actinomycetota</taxon>
        <taxon>Actinomycetes</taxon>
        <taxon>Glycomycetales</taxon>
        <taxon>Glycomycetaceae</taxon>
        <taxon>Stackebrandtia</taxon>
    </lineage>
</organism>
<dbReference type="Pfam" id="PF00174">
    <property type="entry name" value="Oxidored_molyb"/>
    <property type="match status" value="1"/>
</dbReference>
<feature type="transmembrane region" description="Helical" evidence="1">
    <location>
        <begin position="77"/>
        <end position="101"/>
    </location>
</feature>
<protein>
    <submittedName>
        <fullName evidence="3">Secreted protein</fullName>
    </submittedName>
</protein>
<feature type="transmembrane region" description="Helical" evidence="1">
    <location>
        <begin position="197"/>
        <end position="215"/>
    </location>
</feature>
<feature type="transmembrane region" description="Helical" evidence="1">
    <location>
        <begin position="122"/>
        <end position="141"/>
    </location>
</feature>
<keyword evidence="1" id="KW-1133">Transmembrane helix</keyword>